<evidence type="ECO:0000313" key="4">
    <source>
        <dbReference type="EMBL" id="KAG8548324.1"/>
    </source>
</evidence>
<feature type="domain" description="Ig-like" evidence="3">
    <location>
        <begin position="1"/>
        <end position="82"/>
    </location>
</feature>
<dbReference type="InterPro" id="IPR013783">
    <property type="entry name" value="Ig-like_fold"/>
</dbReference>
<keyword evidence="2" id="KW-0472">Membrane</keyword>
<evidence type="ECO:0000313" key="5">
    <source>
        <dbReference type="Proteomes" id="UP000824782"/>
    </source>
</evidence>
<keyword evidence="5" id="KW-1185">Reference proteome</keyword>
<dbReference type="GO" id="GO:0050853">
    <property type="term" value="P:B cell receptor signaling pathway"/>
    <property type="evidence" value="ECO:0007669"/>
    <property type="project" value="TreeGrafter"/>
</dbReference>
<dbReference type="Proteomes" id="UP000824782">
    <property type="component" value="Unassembled WGS sequence"/>
</dbReference>
<evidence type="ECO:0000256" key="1">
    <source>
        <dbReference type="ARBA" id="ARBA00023319"/>
    </source>
</evidence>
<dbReference type="GO" id="GO:0030183">
    <property type="term" value="P:B cell differentiation"/>
    <property type="evidence" value="ECO:0007669"/>
    <property type="project" value="TreeGrafter"/>
</dbReference>
<dbReference type="EMBL" id="WNYA01000439">
    <property type="protein sequence ID" value="KAG8548324.1"/>
    <property type="molecule type" value="Genomic_DNA"/>
</dbReference>
<protein>
    <recommendedName>
        <fullName evidence="3">Ig-like domain-containing protein</fullName>
    </recommendedName>
</protein>
<dbReference type="GO" id="GO:0019815">
    <property type="term" value="C:B cell receptor complex"/>
    <property type="evidence" value="ECO:0007669"/>
    <property type="project" value="TreeGrafter"/>
</dbReference>
<feature type="transmembrane region" description="Helical" evidence="2">
    <location>
        <begin position="116"/>
        <end position="137"/>
    </location>
</feature>
<dbReference type="SUPFAM" id="SSF48726">
    <property type="entry name" value="Immunoglobulin"/>
    <property type="match status" value="1"/>
</dbReference>
<evidence type="ECO:0000256" key="2">
    <source>
        <dbReference type="SAM" id="Phobius"/>
    </source>
</evidence>
<dbReference type="InterPro" id="IPR007110">
    <property type="entry name" value="Ig-like_dom"/>
</dbReference>
<dbReference type="SMART" id="SM00409">
    <property type="entry name" value="IG"/>
    <property type="match status" value="1"/>
</dbReference>
<dbReference type="GO" id="GO:0009897">
    <property type="term" value="C:external side of plasma membrane"/>
    <property type="evidence" value="ECO:0007669"/>
    <property type="project" value="TreeGrafter"/>
</dbReference>
<dbReference type="AlphaFoldDB" id="A0AAV6ZLC4"/>
<dbReference type="EMBL" id="WNYA01000439">
    <property type="protein sequence ID" value="KAG8548325.1"/>
    <property type="molecule type" value="Genomic_DNA"/>
</dbReference>
<dbReference type="InterPro" id="IPR003599">
    <property type="entry name" value="Ig_sub"/>
</dbReference>
<reference evidence="4" key="1">
    <citation type="thesis" date="2020" institute="ProQuest LLC" country="789 East Eisenhower Parkway, Ann Arbor, MI, USA">
        <title>Comparative Genomics and Chromosome Evolution.</title>
        <authorList>
            <person name="Mudd A.B."/>
        </authorList>
    </citation>
    <scope>NUCLEOTIDE SEQUENCE</scope>
    <source>
        <strain evidence="4">237g6f4</strain>
        <tissue evidence="4">Blood</tissue>
    </source>
</reference>
<dbReference type="Gene3D" id="2.60.40.10">
    <property type="entry name" value="Immunoglobulins"/>
    <property type="match status" value="1"/>
</dbReference>
<sequence length="182" mass="20561">MQWVPTSMLVYVGDDAKIHCNFEQEKNEVVEVSWHLIHRTMNMTSSPTYSETRQTNLSATTKILSIPNTKKSDSGLYQCRVTARGRSLWSCGTYLRVRDPPVYLFFNVAEATKNRLITAEGIILMLCAIIPGSLLLYKRCQVSAAHRRIWEAYSPAGKDVRHDYTSLTAVELLTIQGPCATM</sequence>
<keyword evidence="2" id="KW-1133">Transmembrane helix</keyword>
<dbReference type="PROSITE" id="PS50835">
    <property type="entry name" value="IG_LIKE"/>
    <property type="match status" value="1"/>
</dbReference>
<gene>
    <name evidence="4" type="ORF">GDO81_025730</name>
</gene>
<accession>A0AAV6ZLC4</accession>
<organism evidence="4 5">
    <name type="scientific">Engystomops pustulosus</name>
    <name type="common">Tungara frog</name>
    <name type="synonym">Physalaemus pustulosus</name>
    <dbReference type="NCBI Taxonomy" id="76066"/>
    <lineage>
        <taxon>Eukaryota</taxon>
        <taxon>Metazoa</taxon>
        <taxon>Chordata</taxon>
        <taxon>Craniata</taxon>
        <taxon>Vertebrata</taxon>
        <taxon>Euteleostomi</taxon>
        <taxon>Amphibia</taxon>
        <taxon>Batrachia</taxon>
        <taxon>Anura</taxon>
        <taxon>Neobatrachia</taxon>
        <taxon>Hyloidea</taxon>
        <taxon>Leptodactylidae</taxon>
        <taxon>Leiuperinae</taxon>
        <taxon>Engystomops</taxon>
    </lineage>
</organism>
<evidence type="ECO:0000259" key="3">
    <source>
        <dbReference type="PROSITE" id="PS50835"/>
    </source>
</evidence>
<dbReference type="Pfam" id="PF13927">
    <property type="entry name" value="Ig_3"/>
    <property type="match status" value="1"/>
</dbReference>
<dbReference type="PANTHER" id="PTHR14334">
    <property type="entry name" value="B-CELL ANTIGEN RECEPTOR COMPLEX-ASSOCIATED PROTEIN"/>
    <property type="match status" value="1"/>
</dbReference>
<dbReference type="PANTHER" id="PTHR14334:SF1">
    <property type="entry name" value="B-CELL ANTIGEN RECEPTOR COMPLEX-ASSOCIATED PROTEIN ALPHA CHAIN"/>
    <property type="match status" value="1"/>
</dbReference>
<comment type="caution">
    <text evidence="4">The sequence shown here is derived from an EMBL/GenBank/DDBJ whole genome shotgun (WGS) entry which is preliminary data.</text>
</comment>
<proteinExistence type="predicted"/>
<name>A0AAV6ZLC4_ENGPU</name>
<keyword evidence="2" id="KW-0812">Transmembrane</keyword>
<dbReference type="InterPro" id="IPR036179">
    <property type="entry name" value="Ig-like_dom_sf"/>
</dbReference>
<keyword evidence="1" id="KW-0393">Immunoglobulin domain</keyword>